<feature type="transmembrane region" description="Helical" evidence="1">
    <location>
        <begin position="7"/>
        <end position="27"/>
    </location>
</feature>
<protein>
    <submittedName>
        <fullName evidence="2">Uncharacterized protein</fullName>
    </submittedName>
</protein>
<evidence type="ECO:0000313" key="2">
    <source>
        <dbReference type="EMBL" id="QKR01070.1"/>
    </source>
</evidence>
<keyword evidence="1" id="KW-0812">Transmembrane</keyword>
<evidence type="ECO:0000256" key="1">
    <source>
        <dbReference type="SAM" id="Phobius"/>
    </source>
</evidence>
<keyword evidence="1" id="KW-0472">Membrane</keyword>
<gene>
    <name evidence="2" type="ORF">GWK48_07670</name>
</gene>
<evidence type="ECO:0000313" key="3">
    <source>
        <dbReference type="Proteomes" id="UP000509301"/>
    </source>
</evidence>
<name>A0A6N0P1D8_9CREN</name>
<dbReference type="AlphaFoldDB" id="A0A6N0P1D8"/>
<keyword evidence="1" id="KW-1133">Transmembrane helix</keyword>
<dbReference type="OrthoDB" id="33796at2157"/>
<dbReference type="KEGG" id="mten:GWK48_07670"/>
<dbReference type="EMBL" id="CP049074">
    <property type="protein sequence ID" value="QKR01070.1"/>
    <property type="molecule type" value="Genomic_DNA"/>
</dbReference>
<dbReference type="Proteomes" id="UP000509301">
    <property type="component" value="Chromosome"/>
</dbReference>
<reference evidence="2 3" key="1">
    <citation type="submission" date="2020-02" db="EMBL/GenBank/DDBJ databases">
        <title>Comparative genome analysis reveals the metabolism and evolution of the thermophilic archaeal genus Metallosphaera.</title>
        <authorList>
            <person name="Jiang C."/>
        </authorList>
    </citation>
    <scope>NUCLEOTIDE SEQUENCE [LARGE SCALE GENOMIC DNA]</scope>
    <source>
        <strain evidence="2 3">Ric-A</strain>
    </source>
</reference>
<organism evidence="2 3">
    <name type="scientific">Metallosphaera tengchongensis</name>
    <dbReference type="NCBI Taxonomy" id="1532350"/>
    <lineage>
        <taxon>Archaea</taxon>
        <taxon>Thermoproteota</taxon>
        <taxon>Thermoprotei</taxon>
        <taxon>Sulfolobales</taxon>
        <taxon>Sulfolobaceae</taxon>
        <taxon>Metallosphaera</taxon>
    </lineage>
</organism>
<keyword evidence="3" id="KW-1185">Reference proteome</keyword>
<sequence length="168" mass="17516">MRFDLKVGEVIAIVLIAGALSLGFLGGNPSAQVPSVPSLSTLDHFTGVTWSVVNSFSGVADSSPTSFLQSFGSDAISYVNLTDAAGDLMTVLEVNFPSANSALSYLNSVSPISPQMMNGVWVSTYSLGQVEIVYLVSGSHFVQISYVGSSGALPSLTSMEQLGLSLIR</sequence>
<accession>A0A6N0P1D8</accession>
<proteinExistence type="predicted"/>